<proteinExistence type="predicted"/>
<organism evidence="1 2">
    <name type="scientific">Ornithinimicrobium kibberense</name>
    <dbReference type="NCBI Taxonomy" id="282060"/>
    <lineage>
        <taxon>Bacteria</taxon>
        <taxon>Bacillati</taxon>
        <taxon>Actinomycetota</taxon>
        <taxon>Actinomycetes</taxon>
        <taxon>Micrococcales</taxon>
        <taxon>Ornithinimicrobiaceae</taxon>
        <taxon>Ornithinimicrobium</taxon>
    </lineage>
</organism>
<dbReference type="RefSeq" id="WP_141338645.1">
    <property type="nucleotide sequence ID" value="NZ_JBHMAX010000028.1"/>
</dbReference>
<sequence length="123" mass="13570">MSTVDTDPRVEFPRTSAALAEVLLTDLRCRRRWQRHTRRNSSQLPNQAGVAHVLAAAVRDGGGGGTTAARSSVPRSLKDRVSRALTGRLVTASTLNLFVEAFGMTEEQERRLYAAWEADQTFV</sequence>
<dbReference type="EMBL" id="JBHMAX010000028">
    <property type="protein sequence ID" value="MFB9733320.1"/>
    <property type="molecule type" value="Genomic_DNA"/>
</dbReference>
<evidence type="ECO:0000313" key="1">
    <source>
        <dbReference type="EMBL" id="MFB9733320.1"/>
    </source>
</evidence>
<name>A0ABV5V6G4_9MICO</name>
<protein>
    <submittedName>
        <fullName evidence="1">Uncharacterized protein</fullName>
    </submittedName>
</protein>
<gene>
    <name evidence="1" type="ORF">ACFFN0_14830</name>
</gene>
<comment type="caution">
    <text evidence="1">The sequence shown here is derived from an EMBL/GenBank/DDBJ whole genome shotgun (WGS) entry which is preliminary data.</text>
</comment>
<evidence type="ECO:0000313" key="2">
    <source>
        <dbReference type="Proteomes" id="UP001589613"/>
    </source>
</evidence>
<dbReference type="Proteomes" id="UP001589613">
    <property type="component" value="Unassembled WGS sequence"/>
</dbReference>
<reference evidence="1 2" key="1">
    <citation type="submission" date="2024-09" db="EMBL/GenBank/DDBJ databases">
        <authorList>
            <person name="Sun Q."/>
            <person name="Mori K."/>
        </authorList>
    </citation>
    <scope>NUCLEOTIDE SEQUENCE [LARGE SCALE GENOMIC DNA]</scope>
    <source>
        <strain evidence="1 2">JCM 12763</strain>
    </source>
</reference>
<accession>A0ABV5V6G4</accession>
<keyword evidence="2" id="KW-1185">Reference proteome</keyword>